<dbReference type="PANTHER" id="PTHR32196">
    <property type="entry name" value="ABC TRANSPORTER PERMEASE PROTEIN YPHD-RELATED-RELATED"/>
    <property type="match status" value="1"/>
</dbReference>
<keyword evidence="5 8" id="KW-0812">Transmembrane</keyword>
<feature type="transmembrane region" description="Helical" evidence="8">
    <location>
        <begin position="73"/>
        <end position="93"/>
    </location>
</feature>
<evidence type="ECO:0000256" key="3">
    <source>
        <dbReference type="ARBA" id="ARBA00022475"/>
    </source>
</evidence>
<reference evidence="9" key="1">
    <citation type="submission" date="2018-05" db="EMBL/GenBank/DDBJ databases">
        <authorList>
            <person name="Lanie J.A."/>
            <person name="Ng W.-L."/>
            <person name="Kazmierczak K.M."/>
            <person name="Andrzejewski T.M."/>
            <person name="Davidsen T.M."/>
            <person name="Wayne K.J."/>
            <person name="Tettelin H."/>
            <person name="Glass J.I."/>
            <person name="Rusch D."/>
            <person name="Podicherti R."/>
            <person name="Tsui H.-C.T."/>
            <person name="Winkler M.E."/>
        </authorList>
    </citation>
    <scope>NUCLEOTIDE SEQUENCE</scope>
</reference>
<feature type="transmembrane region" description="Helical" evidence="8">
    <location>
        <begin position="18"/>
        <end position="39"/>
    </location>
</feature>
<dbReference type="AlphaFoldDB" id="A0A381SG70"/>
<feature type="transmembrane region" description="Helical" evidence="8">
    <location>
        <begin position="239"/>
        <end position="263"/>
    </location>
</feature>
<name>A0A381SG70_9ZZZZ</name>
<dbReference type="CDD" id="cd06579">
    <property type="entry name" value="TM_PBP1_transp_AraH_like"/>
    <property type="match status" value="1"/>
</dbReference>
<evidence type="ECO:0000256" key="7">
    <source>
        <dbReference type="ARBA" id="ARBA00023136"/>
    </source>
</evidence>
<feature type="transmembrane region" description="Helical" evidence="8">
    <location>
        <begin position="283"/>
        <end position="300"/>
    </location>
</feature>
<gene>
    <name evidence="9" type="ORF">METZ01_LOCUS55934</name>
</gene>
<dbReference type="EMBL" id="UINC01003071">
    <property type="protein sequence ID" value="SVA03080.1"/>
    <property type="molecule type" value="Genomic_DNA"/>
</dbReference>
<comment type="subcellular location">
    <subcellularLocation>
        <location evidence="1">Cell membrane</location>
        <topology evidence="1">Multi-pass membrane protein</topology>
    </subcellularLocation>
</comment>
<keyword evidence="2" id="KW-0813">Transport</keyword>
<organism evidence="9">
    <name type="scientific">marine metagenome</name>
    <dbReference type="NCBI Taxonomy" id="408172"/>
    <lineage>
        <taxon>unclassified sequences</taxon>
        <taxon>metagenomes</taxon>
        <taxon>ecological metagenomes</taxon>
    </lineage>
</organism>
<dbReference type="GO" id="GO:0005886">
    <property type="term" value="C:plasma membrane"/>
    <property type="evidence" value="ECO:0007669"/>
    <property type="project" value="UniProtKB-SubCell"/>
</dbReference>
<evidence type="ECO:0000256" key="4">
    <source>
        <dbReference type="ARBA" id="ARBA00022519"/>
    </source>
</evidence>
<dbReference type="GO" id="GO:0022857">
    <property type="term" value="F:transmembrane transporter activity"/>
    <property type="evidence" value="ECO:0007669"/>
    <property type="project" value="InterPro"/>
</dbReference>
<evidence type="ECO:0008006" key="10">
    <source>
        <dbReference type="Google" id="ProtNLM"/>
    </source>
</evidence>
<keyword evidence="4" id="KW-0997">Cell inner membrane</keyword>
<feature type="transmembrane region" description="Helical" evidence="8">
    <location>
        <begin position="149"/>
        <end position="168"/>
    </location>
</feature>
<keyword evidence="6 8" id="KW-1133">Transmembrane helix</keyword>
<keyword evidence="3" id="KW-1003">Cell membrane</keyword>
<evidence type="ECO:0000313" key="9">
    <source>
        <dbReference type="EMBL" id="SVA03080.1"/>
    </source>
</evidence>
<dbReference type="InterPro" id="IPR001851">
    <property type="entry name" value="ABC_transp_permease"/>
</dbReference>
<sequence>MVLLGFASVIDNYLNARLFNRISTSVAIFAILAVGQTLVVLTRNIDLSVGSIVGISAYIVGQQLSQHNEMTPMTAVLLAIVIGALLGAFNGYFVAYLKIPAIIVTLGTLALFRTILVEYSDAQTVLAVELPQWIHDLPRMNVFSYERFHLRYVVAGMLIVVISFQLILRYTSFGRKLYAIGSNPEAAKLTGFANQKIIFIAFILCGALAGLAGFIFLVRIGQVTVVAGIGFELKSVAAVVVGGVNIFGGSGSVLGAFMGAVLIDLIENSLIRWLEISEFWRDALLGILILVSVATDTVIMKKLRTFWLKKQIQTKIDI</sequence>
<proteinExistence type="predicted"/>
<feature type="transmembrane region" description="Helical" evidence="8">
    <location>
        <begin position="197"/>
        <end position="218"/>
    </location>
</feature>
<keyword evidence="7 8" id="KW-0472">Membrane</keyword>
<evidence type="ECO:0000256" key="6">
    <source>
        <dbReference type="ARBA" id="ARBA00022989"/>
    </source>
</evidence>
<protein>
    <recommendedName>
        <fullName evidence="10">ATPase</fullName>
    </recommendedName>
</protein>
<accession>A0A381SG70</accession>
<evidence type="ECO:0000256" key="1">
    <source>
        <dbReference type="ARBA" id="ARBA00004651"/>
    </source>
</evidence>
<feature type="transmembrane region" description="Helical" evidence="8">
    <location>
        <begin position="45"/>
        <end position="61"/>
    </location>
</feature>
<dbReference type="PANTHER" id="PTHR32196:SF29">
    <property type="entry name" value="AUTOINDUCER 2 IMPORT SYSTEM PERMEASE PROTEIN LSRC"/>
    <property type="match status" value="1"/>
</dbReference>
<evidence type="ECO:0000256" key="2">
    <source>
        <dbReference type="ARBA" id="ARBA00022448"/>
    </source>
</evidence>
<evidence type="ECO:0000256" key="8">
    <source>
        <dbReference type="SAM" id="Phobius"/>
    </source>
</evidence>
<dbReference type="Pfam" id="PF02653">
    <property type="entry name" value="BPD_transp_2"/>
    <property type="match status" value="1"/>
</dbReference>
<evidence type="ECO:0000256" key="5">
    <source>
        <dbReference type="ARBA" id="ARBA00022692"/>
    </source>
</evidence>